<dbReference type="Proteomes" id="UP000037460">
    <property type="component" value="Unassembled WGS sequence"/>
</dbReference>
<dbReference type="Gene3D" id="1.25.40.20">
    <property type="entry name" value="Ankyrin repeat-containing domain"/>
    <property type="match status" value="1"/>
</dbReference>
<keyword evidence="3" id="KW-0677">Repeat</keyword>
<dbReference type="SMART" id="SM00248">
    <property type="entry name" value="ANK"/>
    <property type="match status" value="4"/>
</dbReference>
<dbReference type="Pfam" id="PF12796">
    <property type="entry name" value="Ank_2"/>
    <property type="match status" value="2"/>
</dbReference>
<dbReference type="SUPFAM" id="SSF48403">
    <property type="entry name" value="Ankyrin repeat"/>
    <property type="match status" value="1"/>
</dbReference>
<evidence type="ECO:0000313" key="10">
    <source>
        <dbReference type="Proteomes" id="UP000037460"/>
    </source>
</evidence>
<protein>
    <submittedName>
        <fullName evidence="9">Ankyrin repeat protein</fullName>
    </submittedName>
</protein>
<proteinExistence type="predicted"/>
<evidence type="ECO:0000256" key="1">
    <source>
        <dbReference type="ARBA" id="ARBA00022448"/>
    </source>
</evidence>
<evidence type="ECO:0000256" key="8">
    <source>
        <dbReference type="PROSITE-ProRule" id="PRU00023"/>
    </source>
</evidence>
<dbReference type="InterPro" id="IPR036770">
    <property type="entry name" value="Ankyrin_rpt-contain_sf"/>
</dbReference>
<dbReference type="GO" id="GO:1902495">
    <property type="term" value="C:transmembrane transporter complex"/>
    <property type="evidence" value="ECO:0007669"/>
    <property type="project" value="TreeGrafter"/>
</dbReference>
<evidence type="ECO:0000256" key="3">
    <source>
        <dbReference type="ARBA" id="ARBA00022737"/>
    </source>
</evidence>
<accession>A0A0M0JNH3</accession>
<evidence type="ECO:0000256" key="5">
    <source>
        <dbReference type="ARBA" id="ARBA00023065"/>
    </source>
</evidence>
<gene>
    <name evidence="9" type="ORF">Ctob_004716</name>
</gene>
<evidence type="ECO:0000256" key="7">
    <source>
        <dbReference type="ARBA" id="ARBA00023303"/>
    </source>
</evidence>
<keyword evidence="2" id="KW-0716">Sensory transduction</keyword>
<keyword evidence="4 8" id="KW-0040">ANK repeat</keyword>
<organism evidence="9 10">
    <name type="scientific">Chrysochromulina tobinii</name>
    <dbReference type="NCBI Taxonomy" id="1460289"/>
    <lineage>
        <taxon>Eukaryota</taxon>
        <taxon>Haptista</taxon>
        <taxon>Haptophyta</taxon>
        <taxon>Prymnesiophyceae</taxon>
        <taxon>Prymnesiales</taxon>
        <taxon>Chrysochromulinaceae</taxon>
        <taxon>Chrysochromulina</taxon>
    </lineage>
</organism>
<keyword evidence="7" id="KW-0407">Ion channel</keyword>
<comment type="caution">
    <text evidence="9">The sequence shown here is derived from an EMBL/GenBank/DDBJ whole genome shotgun (WGS) entry which is preliminary data.</text>
</comment>
<keyword evidence="5" id="KW-0406">Ion transport</keyword>
<dbReference type="GO" id="GO:0022857">
    <property type="term" value="F:transmembrane transporter activity"/>
    <property type="evidence" value="ECO:0007669"/>
    <property type="project" value="TreeGrafter"/>
</dbReference>
<name>A0A0M0JNH3_9EUKA</name>
<evidence type="ECO:0000256" key="2">
    <source>
        <dbReference type="ARBA" id="ARBA00022606"/>
    </source>
</evidence>
<dbReference type="GO" id="GO:0034220">
    <property type="term" value="P:monoatomic ion transmembrane transport"/>
    <property type="evidence" value="ECO:0007669"/>
    <property type="project" value="UniProtKB-KW"/>
</dbReference>
<feature type="repeat" description="ANK" evidence="8">
    <location>
        <begin position="147"/>
        <end position="182"/>
    </location>
</feature>
<keyword evidence="1" id="KW-0813">Transport</keyword>
<reference evidence="10" key="1">
    <citation type="journal article" date="2015" name="PLoS Genet.">
        <title>Genome Sequence and Transcriptome Analyses of Chrysochromulina tobin: Metabolic Tools for Enhanced Algal Fitness in the Prominent Order Prymnesiales (Haptophyceae).</title>
        <authorList>
            <person name="Hovde B.T."/>
            <person name="Deodato C.R."/>
            <person name="Hunsperger H.M."/>
            <person name="Ryken S.A."/>
            <person name="Yost W."/>
            <person name="Jha R.K."/>
            <person name="Patterson J."/>
            <person name="Monnat R.J. Jr."/>
            <person name="Barlow S.B."/>
            <person name="Starkenburg S.R."/>
            <person name="Cattolico R.A."/>
        </authorList>
    </citation>
    <scope>NUCLEOTIDE SEQUENCE</scope>
    <source>
        <strain evidence="10">CCMP291</strain>
    </source>
</reference>
<keyword evidence="6" id="KW-0325">Glycoprotein</keyword>
<keyword evidence="10" id="KW-1185">Reference proteome</keyword>
<evidence type="ECO:0000313" key="9">
    <source>
        <dbReference type="EMBL" id="KOO28015.1"/>
    </source>
</evidence>
<dbReference type="OrthoDB" id="341259at2759"/>
<dbReference type="InterPro" id="IPR052076">
    <property type="entry name" value="TRP_cation_channel"/>
</dbReference>
<feature type="repeat" description="ANK" evidence="8">
    <location>
        <begin position="114"/>
        <end position="146"/>
    </location>
</feature>
<feature type="repeat" description="ANK" evidence="8">
    <location>
        <begin position="183"/>
        <end position="215"/>
    </location>
</feature>
<dbReference type="InterPro" id="IPR002110">
    <property type="entry name" value="Ankyrin_rpt"/>
</dbReference>
<dbReference type="EMBL" id="JWZX01002633">
    <property type="protein sequence ID" value="KOO28015.1"/>
    <property type="molecule type" value="Genomic_DNA"/>
</dbReference>
<dbReference type="PANTHER" id="PTHR47143">
    <property type="entry name" value="TRANSIENT RECEPTOR POTENTIAL CATION CHANNEL PROTEIN PAINLESS"/>
    <property type="match status" value="1"/>
</dbReference>
<dbReference type="PANTHER" id="PTHR47143:SF1">
    <property type="entry name" value="ION_TRANS DOMAIN-CONTAINING PROTEIN"/>
    <property type="match status" value="1"/>
</dbReference>
<evidence type="ECO:0000256" key="4">
    <source>
        <dbReference type="ARBA" id="ARBA00023043"/>
    </source>
</evidence>
<evidence type="ECO:0000256" key="6">
    <source>
        <dbReference type="ARBA" id="ARBA00023180"/>
    </source>
</evidence>
<dbReference type="PROSITE" id="PS50088">
    <property type="entry name" value="ANK_REPEAT"/>
    <property type="match status" value="3"/>
</dbReference>
<dbReference type="PROSITE" id="PS50297">
    <property type="entry name" value="ANK_REP_REGION"/>
    <property type="match status" value="3"/>
</dbReference>
<sequence length="309" mass="32076">MLDGSLAAAAVASVRARIEAREAAKAQVAAAAAAAAAEAAAAAAGGKPAPKKGKPTPDEIAAEAAAAEAAAVAAKAKAEAEAEAEAVQAAEDARQVAAANVDWLSRLEEKALPFEWTPLMYAASHGDAENVRLLIAAGANVNVKDANGSTPLHKAAADGKGDGPKKLQLLKGAGADLRQVDRQGMSPLHIAASNERLENITMLMSLGASQWAKNGPLLDGETPLEMATQTGLHETVRVLRATEARRKGWASGHSVLIPAQTPSWEPEAFTAKRMNAKGTWDSIAFARYVPPPVPKRYTRHSSRPIGAFL</sequence>
<dbReference type="AlphaFoldDB" id="A0A0M0JNH3"/>